<evidence type="ECO:0000313" key="2">
    <source>
        <dbReference type="Proteomes" id="UP000603141"/>
    </source>
</evidence>
<organism evidence="1 2">
    <name type="scientific">Luteolibacter pohnpeiensis</name>
    <dbReference type="NCBI Taxonomy" id="454153"/>
    <lineage>
        <taxon>Bacteria</taxon>
        <taxon>Pseudomonadati</taxon>
        <taxon>Verrucomicrobiota</taxon>
        <taxon>Verrucomicrobiia</taxon>
        <taxon>Verrucomicrobiales</taxon>
        <taxon>Verrucomicrobiaceae</taxon>
        <taxon>Luteolibacter</taxon>
    </lineage>
</organism>
<sequence>MKPRINLAETELPDGSPLVLQEHDGRRYLLVHGQQICGPSTKSAEEELARLACAPFRPARQPAIWFCGAGLGHMIQAVQGELLQKRAKFYVAEPLDQLLSWHENFLPDSPIGKDARITVESDPGPTGLTPHAGTLHAILIHLDASPMGPRNRPWTDEKRWLSAAYEALQPGGLLAIASSRPSANLYRNLQRAGFDVAEYSVPASANAKKPRLHPIWLARKGQPAS</sequence>
<proteinExistence type="predicted"/>
<dbReference type="Proteomes" id="UP000603141">
    <property type="component" value="Unassembled WGS sequence"/>
</dbReference>
<dbReference type="InterPro" id="IPR029063">
    <property type="entry name" value="SAM-dependent_MTases_sf"/>
</dbReference>
<protein>
    <recommendedName>
        <fullName evidence="3">MnmC-like methyltransferase domain-containing protein</fullName>
    </recommendedName>
</protein>
<dbReference type="AlphaFoldDB" id="A0A934S3K6"/>
<reference evidence="1" key="1">
    <citation type="submission" date="2021-01" db="EMBL/GenBank/DDBJ databases">
        <title>Modified the classification status of verrucomicrobia.</title>
        <authorList>
            <person name="Feng X."/>
        </authorList>
    </citation>
    <scope>NUCLEOTIDE SEQUENCE</scope>
    <source>
        <strain evidence="1">KCTC 22041</strain>
    </source>
</reference>
<dbReference type="EMBL" id="JAENIJ010000006">
    <property type="protein sequence ID" value="MBK1881846.1"/>
    <property type="molecule type" value="Genomic_DNA"/>
</dbReference>
<dbReference type="SUPFAM" id="SSF53335">
    <property type="entry name" value="S-adenosyl-L-methionine-dependent methyltransferases"/>
    <property type="match status" value="1"/>
</dbReference>
<gene>
    <name evidence="1" type="ORF">JIN85_05440</name>
</gene>
<dbReference type="RefSeq" id="WP_200268405.1">
    <property type="nucleotide sequence ID" value="NZ_JAENIJ010000006.1"/>
</dbReference>
<keyword evidence="2" id="KW-1185">Reference proteome</keyword>
<evidence type="ECO:0008006" key="3">
    <source>
        <dbReference type="Google" id="ProtNLM"/>
    </source>
</evidence>
<accession>A0A934S3K6</accession>
<name>A0A934S3K6_9BACT</name>
<evidence type="ECO:0000313" key="1">
    <source>
        <dbReference type="EMBL" id="MBK1881846.1"/>
    </source>
</evidence>
<comment type="caution">
    <text evidence="1">The sequence shown here is derived from an EMBL/GenBank/DDBJ whole genome shotgun (WGS) entry which is preliminary data.</text>
</comment>